<evidence type="ECO:0000313" key="4">
    <source>
        <dbReference type="Proteomes" id="UP000079169"/>
    </source>
</evidence>
<comment type="similarity">
    <text evidence="1">Belongs to the CTNNBIP1 family.</text>
</comment>
<dbReference type="GO" id="GO:0008013">
    <property type="term" value="F:beta-catenin binding"/>
    <property type="evidence" value="ECO:0007669"/>
    <property type="project" value="InterPro"/>
</dbReference>
<dbReference type="InterPro" id="IPR036911">
    <property type="entry name" value="ICAT_sf"/>
</dbReference>
<evidence type="ECO:0000256" key="2">
    <source>
        <dbReference type="SAM" id="Coils"/>
    </source>
</evidence>
<dbReference type="RefSeq" id="XP_017300694.1">
    <property type="nucleotide sequence ID" value="XM_017445205.2"/>
</dbReference>
<dbReference type="GeneID" id="103511978"/>
<keyword evidence="2" id="KW-0175">Coiled coil</keyword>
<reference evidence="5" key="1">
    <citation type="submission" date="2025-08" db="UniProtKB">
        <authorList>
            <consortium name="RefSeq"/>
        </authorList>
    </citation>
    <scope>IDENTIFICATION</scope>
</reference>
<dbReference type="Pfam" id="PF06384">
    <property type="entry name" value="ICAT"/>
    <property type="match status" value="1"/>
</dbReference>
<keyword evidence="4" id="KW-1185">Reference proteome</keyword>
<dbReference type="PANTHER" id="PTHR16505">
    <property type="entry name" value="PROTEIN LZIC"/>
    <property type="match status" value="1"/>
</dbReference>
<sequence>MSKENVKLKQNLEDQLKRLVHQLADLEECKDDLDGDEYENSRQDTLEQLKEFDARLTKMTSGNITVDDEIAQLQRTTQAAISEAFKTPAVIKMFANKEPELLRERLNQIDRDIKLGKTSNVGDKLEVLRALRHLNEHLTSDQLQFIVDHESKSNLLSFDTLKSGELP</sequence>
<organism evidence="4 5">
    <name type="scientific">Diaphorina citri</name>
    <name type="common">Asian citrus psyllid</name>
    <dbReference type="NCBI Taxonomy" id="121845"/>
    <lineage>
        <taxon>Eukaryota</taxon>
        <taxon>Metazoa</taxon>
        <taxon>Ecdysozoa</taxon>
        <taxon>Arthropoda</taxon>
        <taxon>Hexapoda</taxon>
        <taxon>Insecta</taxon>
        <taxon>Pterygota</taxon>
        <taxon>Neoptera</taxon>
        <taxon>Paraneoptera</taxon>
        <taxon>Hemiptera</taxon>
        <taxon>Sternorrhyncha</taxon>
        <taxon>Psylloidea</taxon>
        <taxon>Psyllidae</taxon>
        <taxon>Diaphorininae</taxon>
        <taxon>Diaphorina</taxon>
    </lineage>
</organism>
<proteinExistence type="inferred from homology"/>
<dbReference type="STRING" id="121845.A0A1S4EF03"/>
<dbReference type="Proteomes" id="UP000079169">
    <property type="component" value="Unplaced"/>
</dbReference>
<name>A0A1S4EF03_DIACI</name>
<dbReference type="InterPro" id="IPR040065">
    <property type="entry name" value="LZIC"/>
</dbReference>
<dbReference type="OMA" id="TKMMAGN"/>
<evidence type="ECO:0000259" key="3">
    <source>
        <dbReference type="Pfam" id="PF06384"/>
    </source>
</evidence>
<feature type="domain" description="Beta-catenin-interacting ICAT" evidence="3">
    <location>
        <begin position="109"/>
        <end position="153"/>
    </location>
</feature>
<dbReference type="PANTHER" id="PTHR16505:SF8">
    <property type="entry name" value="PROTEIN LZIC"/>
    <property type="match status" value="1"/>
</dbReference>
<accession>A0A1S4EF03</accession>
<feature type="coiled-coil region" evidence="2">
    <location>
        <begin position="9"/>
        <end position="36"/>
    </location>
</feature>
<dbReference type="PaxDb" id="121845-A0A1S4EF03"/>
<evidence type="ECO:0000313" key="5">
    <source>
        <dbReference type="RefSeq" id="XP_017300694.1"/>
    </source>
</evidence>
<dbReference type="KEGG" id="dci:103511978"/>
<dbReference type="InterPro" id="IPR009428">
    <property type="entry name" value="ICAT_dom"/>
</dbReference>
<dbReference type="OrthoDB" id="10262856at2759"/>
<dbReference type="Gene3D" id="1.10.10.490">
    <property type="entry name" value="Beta-catenin-interacting ICAT"/>
    <property type="match status" value="1"/>
</dbReference>
<protein>
    <submittedName>
        <fullName evidence="5">Protein LZIC-like</fullName>
    </submittedName>
</protein>
<gene>
    <name evidence="5" type="primary">LOC103511978</name>
</gene>
<evidence type="ECO:0000256" key="1">
    <source>
        <dbReference type="ARBA" id="ARBA00006505"/>
    </source>
</evidence>
<dbReference type="AlphaFoldDB" id="A0A1S4EF03"/>